<evidence type="ECO:0000256" key="3">
    <source>
        <dbReference type="ARBA" id="ARBA00015352"/>
    </source>
</evidence>
<dbReference type="PANTHER" id="PTHR19316:SF35">
    <property type="entry name" value="NUCLEOTIDE EXCHANGE FACTOR SIL1"/>
    <property type="match status" value="1"/>
</dbReference>
<dbReference type="InterPro" id="IPR013918">
    <property type="entry name" value="Nucleotide_exch_fac_Fes1"/>
</dbReference>
<dbReference type="PANTHER" id="PTHR19316">
    <property type="entry name" value="PROTEIN FOLDING REGULATOR"/>
    <property type="match status" value="1"/>
</dbReference>
<evidence type="ECO:0000256" key="6">
    <source>
        <dbReference type="ARBA" id="ARBA00022824"/>
    </source>
</evidence>
<evidence type="ECO:0000256" key="4">
    <source>
        <dbReference type="ARBA" id="ARBA00022448"/>
    </source>
</evidence>
<evidence type="ECO:0000313" key="12">
    <source>
        <dbReference type="EMBL" id="KAK1804242.1"/>
    </source>
</evidence>
<comment type="similarity">
    <text evidence="2">Belongs to the SIL1 family.</text>
</comment>
<dbReference type="GO" id="GO:0000774">
    <property type="term" value="F:adenyl-nucleotide exchange factor activity"/>
    <property type="evidence" value="ECO:0007669"/>
    <property type="project" value="TreeGrafter"/>
</dbReference>
<gene>
    <name evidence="12" type="ORF">P4O66_020280</name>
</gene>
<comment type="function">
    <text evidence="10">Required for protein translocation and folding in the endoplasmic reticulum (ER). Functions as a nucleotide exchange factor for the ER lumenal chaperone HSPA5.</text>
</comment>
<evidence type="ECO:0000256" key="8">
    <source>
        <dbReference type="ARBA" id="ARBA00023010"/>
    </source>
</evidence>
<feature type="domain" description="Nucleotide exchange factor Fes1" evidence="11">
    <location>
        <begin position="170"/>
        <end position="245"/>
    </location>
</feature>
<evidence type="ECO:0000256" key="9">
    <source>
        <dbReference type="ARBA" id="ARBA00023180"/>
    </source>
</evidence>
<organism evidence="12 13">
    <name type="scientific">Electrophorus voltai</name>
    <dbReference type="NCBI Taxonomy" id="2609070"/>
    <lineage>
        <taxon>Eukaryota</taxon>
        <taxon>Metazoa</taxon>
        <taxon>Chordata</taxon>
        <taxon>Craniata</taxon>
        <taxon>Vertebrata</taxon>
        <taxon>Euteleostomi</taxon>
        <taxon>Actinopterygii</taxon>
        <taxon>Neopterygii</taxon>
        <taxon>Teleostei</taxon>
        <taxon>Ostariophysi</taxon>
        <taxon>Gymnotiformes</taxon>
        <taxon>Gymnotoidei</taxon>
        <taxon>Gymnotidae</taxon>
        <taxon>Electrophorus</taxon>
    </lineage>
</organism>
<dbReference type="InterPro" id="IPR050693">
    <property type="entry name" value="Hsp70_NEF-Inhibitors"/>
</dbReference>
<protein>
    <recommendedName>
        <fullName evidence="3">Nucleotide exchange factor SIL1</fullName>
    </recommendedName>
</protein>
<dbReference type="Proteomes" id="UP001239994">
    <property type="component" value="Unassembled WGS sequence"/>
</dbReference>
<dbReference type="EMBL" id="JAROKS010000004">
    <property type="protein sequence ID" value="KAK1804242.1"/>
    <property type="molecule type" value="Genomic_DNA"/>
</dbReference>
<evidence type="ECO:0000259" key="11">
    <source>
        <dbReference type="Pfam" id="PF08609"/>
    </source>
</evidence>
<evidence type="ECO:0000256" key="1">
    <source>
        <dbReference type="ARBA" id="ARBA00004319"/>
    </source>
</evidence>
<evidence type="ECO:0000313" key="13">
    <source>
        <dbReference type="Proteomes" id="UP001239994"/>
    </source>
</evidence>
<dbReference type="AlphaFoldDB" id="A0AAD9E6V4"/>
<name>A0AAD9E6V4_9TELE</name>
<evidence type="ECO:0000256" key="2">
    <source>
        <dbReference type="ARBA" id="ARBA00010588"/>
    </source>
</evidence>
<keyword evidence="5" id="KW-0732">Signal</keyword>
<comment type="caution">
    <text evidence="12">The sequence shown here is derived from an EMBL/GenBank/DDBJ whole genome shotgun (WGS) entry which is preliminary data.</text>
</comment>
<keyword evidence="7" id="KW-0653">Protein transport</keyword>
<keyword evidence="9" id="KW-0325">Glycoprotein</keyword>
<dbReference type="InterPro" id="IPR016024">
    <property type="entry name" value="ARM-type_fold"/>
</dbReference>
<dbReference type="GO" id="GO:0015031">
    <property type="term" value="P:protein transport"/>
    <property type="evidence" value="ECO:0007669"/>
    <property type="project" value="UniProtKB-KW"/>
</dbReference>
<keyword evidence="4" id="KW-0813">Transport</keyword>
<dbReference type="Gene3D" id="1.25.10.10">
    <property type="entry name" value="Leucine-rich Repeat Variant"/>
    <property type="match status" value="1"/>
</dbReference>
<evidence type="ECO:0000256" key="10">
    <source>
        <dbReference type="ARBA" id="ARBA00037748"/>
    </source>
</evidence>
<evidence type="ECO:0000256" key="5">
    <source>
        <dbReference type="ARBA" id="ARBA00022729"/>
    </source>
</evidence>
<dbReference type="Pfam" id="PF08609">
    <property type="entry name" value="Fes1"/>
    <property type="match status" value="1"/>
</dbReference>
<accession>A0AAD9E6V4</accession>
<reference evidence="12" key="1">
    <citation type="submission" date="2023-03" db="EMBL/GenBank/DDBJ databases">
        <title>Electrophorus voltai genome.</title>
        <authorList>
            <person name="Bian C."/>
        </authorList>
    </citation>
    <scope>NUCLEOTIDE SEQUENCE</scope>
    <source>
        <strain evidence="12">CB-2022</strain>
        <tissue evidence="12">Muscle</tissue>
    </source>
</reference>
<dbReference type="GO" id="GO:0005788">
    <property type="term" value="C:endoplasmic reticulum lumen"/>
    <property type="evidence" value="ECO:0007669"/>
    <property type="project" value="UniProtKB-SubCell"/>
</dbReference>
<dbReference type="InterPro" id="IPR011989">
    <property type="entry name" value="ARM-like"/>
</dbReference>
<dbReference type="FunFam" id="1.25.10.10:FF:000148">
    <property type="entry name" value="SIL1 nucleotide exchange factor"/>
    <property type="match status" value="1"/>
</dbReference>
<keyword evidence="6" id="KW-0256">Endoplasmic reticulum</keyword>
<keyword evidence="8" id="KW-0811">Translocation</keyword>
<evidence type="ECO:0000256" key="7">
    <source>
        <dbReference type="ARBA" id="ARBA00022927"/>
    </source>
</evidence>
<keyword evidence="13" id="KW-1185">Reference proteome</keyword>
<dbReference type="SUPFAM" id="SSF48371">
    <property type="entry name" value="ARM repeat"/>
    <property type="match status" value="1"/>
</dbReference>
<proteinExistence type="inferred from homology"/>
<sequence length="497" mass="55706">MASKLVLPWICRSDFSLLMRFVSSGIISNTMQINNSKVRLKMALIVWYLSLQLVGTHTEKFRTALTIKEGLDDLNIEEDAESDTEDMEVFYPTSKWQTLKPGQAVPAGSHVRLNLQTGQREAKLGEEEGLKYWTDGKRQGMVNQNAASFTPQELKEALKKFKKEADDFSKKDSEQDKESVRAQFRSMNELKKDMEALDLLVETDVQIMRKLLSKIGSINSTVDERVTALLDLEYLVHQVDNAQNLVTMGGLQLVTDALNSTDVRLQESAAFVLGSAVSGQLGSGDFSVFSNPTVQVEAFEGGALQKLLTLLATPRLISVKKKVLFALACLLRHFPFAQSHFVKHGGVQVLGELFQAQDAETLRVRIVTLLYDMITEKELISQHGTDAPPGSTNQERLRQYAEVSFLPMLAEQGWCGLVPELLASPDHDWREKALHTLLAMMPHCLTQYQQNPKLITSLSALQKQYQELVLTEETQGEEEGYFNEVLALVDSLVVKMH</sequence>
<comment type="subcellular location">
    <subcellularLocation>
        <location evidence="1">Endoplasmic reticulum lumen</location>
    </subcellularLocation>
</comment>